<dbReference type="CDD" id="cd17928">
    <property type="entry name" value="DEXDc_SecA"/>
    <property type="match status" value="1"/>
</dbReference>
<dbReference type="InterPro" id="IPR036266">
    <property type="entry name" value="SecA_Wing/Scaffold_sf"/>
</dbReference>
<dbReference type="SMART" id="SM00958">
    <property type="entry name" value="SecA_PP_bind"/>
    <property type="match status" value="1"/>
</dbReference>
<evidence type="ECO:0000313" key="20">
    <source>
        <dbReference type="EMBL" id="OGE77546.1"/>
    </source>
</evidence>
<dbReference type="FunFam" id="3.90.1440.10:FF:000002">
    <property type="entry name" value="Protein translocase subunit SecA"/>
    <property type="match status" value="1"/>
</dbReference>
<comment type="subunit">
    <text evidence="15">Monomer and homodimer. Part of the essential Sec protein translocation apparatus which comprises SecA, SecYEG and auxiliary proteins SecDF. Other proteins may also be involved.</text>
</comment>
<evidence type="ECO:0000256" key="12">
    <source>
        <dbReference type="ARBA" id="ARBA00022967"/>
    </source>
</evidence>
<dbReference type="Gene3D" id="1.10.3060.10">
    <property type="entry name" value="Helical scaffold and wing domains of SecA"/>
    <property type="match status" value="1"/>
</dbReference>
<comment type="catalytic activity">
    <reaction evidence="15">
        <text>ATP + H2O + cellular proteinSide 1 = ADP + phosphate + cellular proteinSide 2.</text>
        <dbReference type="EC" id="7.4.2.8"/>
    </reaction>
</comment>
<dbReference type="SUPFAM" id="SSF81767">
    <property type="entry name" value="Pre-protein crosslinking domain of SecA"/>
    <property type="match status" value="1"/>
</dbReference>
<dbReference type="InterPro" id="IPR011116">
    <property type="entry name" value="SecA_Wing/Scaffold"/>
</dbReference>
<evidence type="ECO:0000259" key="17">
    <source>
        <dbReference type="PROSITE" id="PS51192"/>
    </source>
</evidence>
<dbReference type="Gene3D" id="3.40.50.300">
    <property type="entry name" value="P-loop containing nucleotide triphosphate hydrolases"/>
    <property type="match status" value="3"/>
</dbReference>
<dbReference type="GO" id="GO:0046872">
    <property type="term" value="F:metal ion binding"/>
    <property type="evidence" value="ECO:0007669"/>
    <property type="project" value="UniProtKB-KW"/>
</dbReference>
<dbReference type="InterPro" id="IPR014001">
    <property type="entry name" value="Helicase_ATP-bd"/>
</dbReference>
<keyword evidence="12 15" id="KW-1278">Translocase</keyword>
<dbReference type="AlphaFoldDB" id="A0A1F5NIM9"/>
<evidence type="ECO:0000256" key="16">
    <source>
        <dbReference type="RuleBase" id="RU003874"/>
    </source>
</evidence>
<dbReference type="SMART" id="SM00957">
    <property type="entry name" value="SecA_DEAD"/>
    <property type="match status" value="1"/>
</dbReference>
<keyword evidence="9" id="KW-0862">Zinc</keyword>
<dbReference type="GO" id="GO:0006605">
    <property type="term" value="P:protein targeting"/>
    <property type="evidence" value="ECO:0007669"/>
    <property type="project" value="UniProtKB-UniRule"/>
</dbReference>
<comment type="cofactor">
    <cofactor evidence="1">
        <name>Zn(2+)</name>
        <dbReference type="ChEBI" id="CHEBI:29105"/>
    </cofactor>
</comment>
<dbReference type="Pfam" id="PF21090">
    <property type="entry name" value="P-loop_SecA"/>
    <property type="match status" value="1"/>
</dbReference>
<evidence type="ECO:0000259" key="19">
    <source>
        <dbReference type="PROSITE" id="PS51196"/>
    </source>
</evidence>
<protein>
    <recommendedName>
        <fullName evidence="15 16">Protein translocase subunit SecA</fullName>
        <ecNumber evidence="15">7.4.2.8</ecNumber>
    </recommendedName>
</protein>
<keyword evidence="10 15" id="KW-0067">ATP-binding</keyword>
<comment type="subcellular location">
    <subcellularLocation>
        <location evidence="15">Cell membrane</location>
        <topology evidence="15">Peripheral membrane protein</topology>
        <orientation evidence="15">Cytoplasmic side</orientation>
    </subcellularLocation>
    <subcellularLocation>
        <location evidence="15">Cytoplasm</location>
    </subcellularLocation>
    <subcellularLocation>
        <location evidence="2">Membrane</location>
        <topology evidence="2">Peripheral membrane protein</topology>
    </subcellularLocation>
    <text evidence="15">Distribution is 50-50.</text>
</comment>
<dbReference type="HAMAP" id="MF_01382">
    <property type="entry name" value="SecA"/>
    <property type="match status" value="1"/>
</dbReference>
<evidence type="ECO:0000256" key="13">
    <source>
        <dbReference type="ARBA" id="ARBA00023010"/>
    </source>
</evidence>
<dbReference type="InterPro" id="IPR014018">
    <property type="entry name" value="SecA_motor_DEAD"/>
</dbReference>
<dbReference type="InterPro" id="IPR020937">
    <property type="entry name" value="SecA_CS"/>
</dbReference>
<organism evidence="20 21">
    <name type="scientific">Candidatus Daviesbacteria bacterium RIFCSPLOWO2_02_FULL_41_8</name>
    <dbReference type="NCBI Taxonomy" id="1797798"/>
    <lineage>
        <taxon>Bacteria</taxon>
        <taxon>Candidatus Daviesiibacteriota</taxon>
    </lineage>
</organism>
<feature type="binding site" evidence="15">
    <location>
        <position position="85"/>
    </location>
    <ligand>
        <name>ATP</name>
        <dbReference type="ChEBI" id="CHEBI:30616"/>
    </ligand>
</feature>
<dbReference type="Gene3D" id="3.90.1440.10">
    <property type="entry name" value="SecA, preprotein cross-linking domain"/>
    <property type="match status" value="1"/>
</dbReference>
<dbReference type="InterPro" id="IPR004027">
    <property type="entry name" value="SEC_C_motif"/>
</dbReference>
<keyword evidence="6 15" id="KW-0963">Cytoplasm</keyword>
<keyword evidence="13 15" id="KW-0811">Translocation</keyword>
<dbReference type="FunFam" id="3.40.50.300:FF:000429">
    <property type="entry name" value="Preprotein translocase subunit SecA"/>
    <property type="match status" value="1"/>
</dbReference>
<comment type="similarity">
    <text evidence="3 15 16">Belongs to the SecA family.</text>
</comment>
<dbReference type="GO" id="GO:0005524">
    <property type="term" value="F:ATP binding"/>
    <property type="evidence" value="ECO:0007669"/>
    <property type="project" value="UniProtKB-UniRule"/>
</dbReference>
<dbReference type="GO" id="GO:0065002">
    <property type="term" value="P:intracellular protein transmembrane transport"/>
    <property type="evidence" value="ECO:0007669"/>
    <property type="project" value="UniProtKB-UniRule"/>
</dbReference>
<dbReference type="GO" id="GO:0017038">
    <property type="term" value="P:protein import"/>
    <property type="evidence" value="ECO:0007669"/>
    <property type="project" value="InterPro"/>
</dbReference>
<evidence type="ECO:0000256" key="10">
    <source>
        <dbReference type="ARBA" id="ARBA00022840"/>
    </source>
</evidence>
<dbReference type="CDD" id="cd18803">
    <property type="entry name" value="SF2_C_secA"/>
    <property type="match status" value="1"/>
</dbReference>
<accession>A0A1F5NIM9</accession>
<comment type="function">
    <text evidence="15">Part of the Sec protein translocase complex. Interacts with the SecYEG preprotein conducting channel. Has a central role in coupling the hydrolysis of ATP to the transfer of proteins into and across the cell membrane, serving as an ATP-driven molecular motor driving the stepwise translocation of polypeptide chains across the membrane.</text>
</comment>
<keyword evidence="5 15" id="KW-1003">Cell membrane</keyword>
<evidence type="ECO:0000256" key="8">
    <source>
        <dbReference type="ARBA" id="ARBA00022741"/>
    </source>
</evidence>
<dbReference type="Pfam" id="PF07517">
    <property type="entry name" value="SecA_DEAD"/>
    <property type="match status" value="1"/>
</dbReference>
<feature type="domain" description="Helicase C-terminal" evidence="18">
    <location>
        <begin position="436"/>
        <end position="594"/>
    </location>
</feature>
<dbReference type="GO" id="GO:0005829">
    <property type="term" value="C:cytosol"/>
    <property type="evidence" value="ECO:0007669"/>
    <property type="project" value="TreeGrafter"/>
</dbReference>
<dbReference type="PROSITE" id="PS51192">
    <property type="entry name" value="HELICASE_ATP_BIND_1"/>
    <property type="match status" value="1"/>
</dbReference>
<evidence type="ECO:0000256" key="5">
    <source>
        <dbReference type="ARBA" id="ARBA00022475"/>
    </source>
</evidence>
<dbReference type="Pfam" id="PF02810">
    <property type="entry name" value="SEC-C"/>
    <property type="match status" value="1"/>
</dbReference>
<dbReference type="PRINTS" id="PR00906">
    <property type="entry name" value="SECA"/>
</dbReference>
<feature type="binding site" evidence="15">
    <location>
        <begin position="103"/>
        <end position="107"/>
    </location>
    <ligand>
        <name>ATP</name>
        <dbReference type="ChEBI" id="CHEBI:30616"/>
    </ligand>
</feature>
<dbReference type="GO" id="GO:0031522">
    <property type="term" value="C:cell envelope Sec protein transport complex"/>
    <property type="evidence" value="ECO:0007669"/>
    <property type="project" value="TreeGrafter"/>
</dbReference>
<dbReference type="InterPro" id="IPR011115">
    <property type="entry name" value="SecA_DEAD"/>
</dbReference>
<dbReference type="InterPro" id="IPR027417">
    <property type="entry name" value="P-loop_NTPase"/>
</dbReference>
<sequence>MLSFLGKLLDSNEREIQKLKPVIEKIGECEKKISKLTDKNLKGSLAKFRHEYEKGESLDELLPEAFALVREASNRVIKQRHFDVQMMAAITLHQGKIAEQKTGEGKTLSATPALFLNAVAGKGVHLVTVNDYLAQRDCGWMGPIFYALGASCATIIHDAAFIYDPKHKDTSHSDKRLQHLRPITRKEAYEADVTYGTNNEFGFDYLRDNMAFRLADQSQRGHFFAVVDEVDSILIDEARTPLIISQPAQEATEKYFEFAKIIDTLSPSDYSVDEKQRTAHLTEHGTLKIEKMLGVDNLYEKDFSTLHHLEESLKARTLFQKDKDYVVKDGEVIIVDEFTGRLMMGRRYSEGLHQAIEAKEGVAVQQESQTLATISFQNYFRMYTKLSGMTGTAATEAEEFNKIYKLEVIVIPTNNPMVRNDHADTIYKTQSAKYTAVANLVEELHKKGQPVLVGTTAIDKNEFLSDLLKRKGISHALLNAKNHEKEAEIISHAGEKGAVTVATNMAGRGVDIILSKGVNELGGLYVVGTERHESRRIDNQLRGRSGRQGDPGETRFFVSLEDDLMRIFGGEQVSKVMNFLKMPEDVPIEHGLISKAIEGSQKKVEGHNFDIRKHTVEYDDVMNQQRKIIYEVRKKVLETASPVIPIRQLAEKNLSLKDEILEKITREISNLITIYSEEGINAGKIIEEFATIIPIDENSRKEIESKIAASNNPEEISKFLTDLAVNFYEQREKQVGEEVARQMEVFVYLNTIDTLWIEHLDTMDDLRSGIGLRGYAQRDPLIEYKREGFDLFEKLMVEIDYEIVHRIYKVAVQGQAPVQAQPVIAEERHPEIEIGVKTEKEEVRTGKIDEGLSTPVVIPNVSGGSQDSSVTKVKIERDGVVSEQVYGSEGQLTHPHGKIGRNDPCYCGSGKKYKKCHYPN</sequence>
<keyword evidence="4 15" id="KW-0813">Transport</keyword>
<evidence type="ECO:0000256" key="9">
    <source>
        <dbReference type="ARBA" id="ARBA00022833"/>
    </source>
</evidence>
<feature type="binding site" evidence="15">
    <location>
        <position position="511"/>
    </location>
    <ligand>
        <name>ATP</name>
        <dbReference type="ChEBI" id="CHEBI:30616"/>
    </ligand>
</feature>
<reference evidence="20 21" key="1">
    <citation type="journal article" date="2016" name="Nat. Commun.">
        <title>Thousands of microbial genomes shed light on interconnected biogeochemical processes in an aquifer system.</title>
        <authorList>
            <person name="Anantharaman K."/>
            <person name="Brown C.T."/>
            <person name="Hug L.A."/>
            <person name="Sharon I."/>
            <person name="Castelle C.J."/>
            <person name="Probst A.J."/>
            <person name="Thomas B.C."/>
            <person name="Singh A."/>
            <person name="Wilkins M.J."/>
            <person name="Karaoz U."/>
            <person name="Brodie E.L."/>
            <person name="Williams K.H."/>
            <person name="Hubbard S.S."/>
            <person name="Banfield J.F."/>
        </authorList>
    </citation>
    <scope>NUCLEOTIDE SEQUENCE [LARGE SCALE GENOMIC DNA]</scope>
</reference>
<proteinExistence type="inferred from homology"/>
<keyword evidence="8 15" id="KW-0547">Nucleotide-binding</keyword>
<name>A0A1F5NIM9_9BACT</name>
<keyword evidence="7" id="KW-0479">Metal-binding</keyword>
<dbReference type="PANTHER" id="PTHR30612">
    <property type="entry name" value="SECA INNER MEMBRANE COMPONENT OF SEC PROTEIN SECRETION SYSTEM"/>
    <property type="match status" value="1"/>
</dbReference>
<dbReference type="InterPro" id="IPR044722">
    <property type="entry name" value="SecA_SF2_C"/>
</dbReference>
<dbReference type="InterPro" id="IPR000185">
    <property type="entry name" value="SecA"/>
</dbReference>
<dbReference type="GO" id="GO:0005886">
    <property type="term" value="C:plasma membrane"/>
    <property type="evidence" value="ECO:0007669"/>
    <property type="project" value="UniProtKB-SubCell"/>
</dbReference>
<keyword evidence="11 15" id="KW-0653">Protein transport</keyword>
<dbReference type="Pfam" id="PF07516">
    <property type="entry name" value="SecA_SW"/>
    <property type="match status" value="1"/>
</dbReference>
<dbReference type="GO" id="GO:0043952">
    <property type="term" value="P:protein transport by the Sec complex"/>
    <property type="evidence" value="ECO:0007669"/>
    <property type="project" value="TreeGrafter"/>
</dbReference>
<evidence type="ECO:0000256" key="3">
    <source>
        <dbReference type="ARBA" id="ARBA00007650"/>
    </source>
</evidence>
<dbReference type="NCBIfam" id="TIGR00963">
    <property type="entry name" value="secA"/>
    <property type="match status" value="1"/>
</dbReference>
<evidence type="ECO:0000256" key="2">
    <source>
        <dbReference type="ARBA" id="ARBA00004170"/>
    </source>
</evidence>
<dbReference type="PROSITE" id="PS51194">
    <property type="entry name" value="HELICASE_CTER"/>
    <property type="match status" value="1"/>
</dbReference>
<dbReference type="InterPro" id="IPR001650">
    <property type="entry name" value="Helicase_C-like"/>
</dbReference>
<evidence type="ECO:0000256" key="14">
    <source>
        <dbReference type="ARBA" id="ARBA00023136"/>
    </source>
</evidence>
<dbReference type="SUPFAM" id="SSF81886">
    <property type="entry name" value="Helical scaffold and wing domains of SecA"/>
    <property type="match status" value="1"/>
</dbReference>
<dbReference type="SMART" id="SM00490">
    <property type="entry name" value="HELICc"/>
    <property type="match status" value="1"/>
</dbReference>
<dbReference type="NCBIfam" id="NF006630">
    <property type="entry name" value="PRK09200.1"/>
    <property type="match status" value="1"/>
</dbReference>
<dbReference type="PROSITE" id="PS51196">
    <property type="entry name" value="SECA_MOTOR_DEAD"/>
    <property type="match status" value="1"/>
</dbReference>
<feature type="domain" description="SecA family profile" evidence="19">
    <location>
        <begin position="1"/>
        <end position="589"/>
    </location>
</feature>
<dbReference type="Gene3D" id="3.10.450.50">
    <property type="match status" value="1"/>
</dbReference>
<feature type="domain" description="Helicase ATP-binding" evidence="17">
    <location>
        <begin position="87"/>
        <end position="265"/>
    </location>
</feature>
<evidence type="ECO:0000256" key="11">
    <source>
        <dbReference type="ARBA" id="ARBA00022927"/>
    </source>
</evidence>
<evidence type="ECO:0000313" key="21">
    <source>
        <dbReference type="Proteomes" id="UP000176578"/>
    </source>
</evidence>
<dbReference type="InterPro" id="IPR036670">
    <property type="entry name" value="SecA_X-link_sf"/>
</dbReference>
<evidence type="ECO:0000256" key="6">
    <source>
        <dbReference type="ARBA" id="ARBA00022490"/>
    </source>
</evidence>
<dbReference type="PROSITE" id="PS01312">
    <property type="entry name" value="SECA"/>
    <property type="match status" value="1"/>
</dbReference>
<comment type="caution">
    <text evidence="20">The sequence shown here is derived from an EMBL/GenBank/DDBJ whole genome shotgun (WGS) entry which is preliminary data.</text>
</comment>
<dbReference type="PANTHER" id="PTHR30612:SF0">
    <property type="entry name" value="CHLOROPLAST PROTEIN-TRANSPORTING ATPASE"/>
    <property type="match status" value="1"/>
</dbReference>
<dbReference type="EMBL" id="MFDZ01000047">
    <property type="protein sequence ID" value="OGE77546.1"/>
    <property type="molecule type" value="Genomic_DNA"/>
</dbReference>
<evidence type="ECO:0000259" key="18">
    <source>
        <dbReference type="PROSITE" id="PS51194"/>
    </source>
</evidence>
<dbReference type="Proteomes" id="UP000176578">
    <property type="component" value="Unassembled WGS sequence"/>
</dbReference>
<dbReference type="InterPro" id="IPR011130">
    <property type="entry name" value="SecA_preprotein_X-link_dom"/>
</dbReference>
<dbReference type="SUPFAM" id="SSF52540">
    <property type="entry name" value="P-loop containing nucleoside triphosphate hydrolases"/>
    <property type="match status" value="2"/>
</dbReference>
<evidence type="ECO:0000256" key="15">
    <source>
        <dbReference type="HAMAP-Rule" id="MF_01382"/>
    </source>
</evidence>
<keyword evidence="14 15" id="KW-0472">Membrane</keyword>
<gene>
    <name evidence="15" type="primary">secA</name>
    <name evidence="20" type="ORF">A3J19_05410</name>
</gene>
<evidence type="ECO:0000256" key="4">
    <source>
        <dbReference type="ARBA" id="ARBA00022448"/>
    </source>
</evidence>
<dbReference type="Pfam" id="PF01043">
    <property type="entry name" value="SecA_PP_bind"/>
    <property type="match status" value="1"/>
</dbReference>
<dbReference type="GO" id="GO:0008564">
    <property type="term" value="F:protein-exporting ATPase activity"/>
    <property type="evidence" value="ECO:0007669"/>
    <property type="project" value="UniProtKB-EC"/>
</dbReference>
<evidence type="ECO:0000256" key="1">
    <source>
        <dbReference type="ARBA" id="ARBA00001947"/>
    </source>
</evidence>
<evidence type="ECO:0000256" key="7">
    <source>
        <dbReference type="ARBA" id="ARBA00022723"/>
    </source>
</evidence>
<dbReference type="EC" id="7.4.2.8" evidence="15"/>